<feature type="transmembrane region" description="Helical" evidence="1">
    <location>
        <begin position="130"/>
        <end position="151"/>
    </location>
</feature>
<evidence type="ECO:0000259" key="2">
    <source>
        <dbReference type="Pfam" id="PF09925"/>
    </source>
</evidence>
<dbReference type="InterPro" id="IPR018677">
    <property type="entry name" value="DUF2157"/>
</dbReference>
<dbReference type="Pfam" id="PF09925">
    <property type="entry name" value="DUF2157"/>
    <property type="match status" value="1"/>
</dbReference>
<sequence>MAKLPLYDFLTEKDIISTEKASEIRNHDSMQPFSIYWELRLLLYLGVMFLSSGLGILIYENINTIGHNILIGFIAILSAGCYFYAFKHRKSFTWQENQETNNLDDFALIGGCLTFLTLEGYLQYQYTLFGTSYGIAAFLPAILFLLCAYIFDHRGVLSMGITAFASWVGISITPLRLLKNNDFNSENIIITALFLGFFLIIIGWSSIMKSLKKHFSFTYFLFGGNLAFIAALAGLFTFDYKFIYGLIVALLSFLSIKYARTIHSYLFLLMGVIYGYIAFTYATFELLPNEIGPYLYMSYFMLSGMGVVFFLIKIKRIVRQKNESL</sequence>
<feature type="transmembrane region" description="Helical" evidence="1">
    <location>
        <begin position="41"/>
        <end position="59"/>
    </location>
</feature>
<dbReference type="Proteomes" id="UP000002875">
    <property type="component" value="Chromosome"/>
</dbReference>
<feature type="transmembrane region" description="Helical" evidence="1">
    <location>
        <begin position="156"/>
        <end position="175"/>
    </location>
</feature>
<evidence type="ECO:0000256" key="1">
    <source>
        <dbReference type="SAM" id="Phobius"/>
    </source>
</evidence>
<evidence type="ECO:0000313" key="3">
    <source>
        <dbReference type="EMBL" id="AFK04620.1"/>
    </source>
</evidence>
<gene>
    <name evidence="3" type="ordered locus">Emtol_3492</name>
</gene>
<keyword evidence="4" id="KW-1185">Reference proteome</keyword>
<organism evidence="3 4">
    <name type="scientific">Emticicia oligotrophica (strain DSM 17448 / CIP 109782 / MTCC 6937 / GPTSA100-15)</name>
    <dbReference type="NCBI Taxonomy" id="929562"/>
    <lineage>
        <taxon>Bacteria</taxon>
        <taxon>Pseudomonadati</taxon>
        <taxon>Bacteroidota</taxon>
        <taxon>Cytophagia</taxon>
        <taxon>Cytophagales</taxon>
        <taxon>Leadbetterellaceae</taxon>
        <taxon>Emticicia</taxon>
    </lineage>
</organism>
<feature type="transmembrane region" description="Helical" evidence="1">
    <location>
        <begin position="187"/>
        <end position="205"/>
    </location>
</feature>
<feature type="transmembrane region" description="Helical" evidence="1">
    <location>
        <begin position="217"/>
        <end position="236"/>
    </location>
</feature>
<feature type="domain" description="DUF2157" evidence="2">
    <location>
        <begin position="11"/>
        <end position="155"/>
    </location>
</feature>
<keyword evidence="1" id="KW-0812">Transmembrane</keyword>
<dbReference type="EMBL" id="CP002961">
    <property type="protein sequence ID" value="AFK04620.1"/>
    <property type="molecule type" value="Genomic_DNA"/>
</dbReference>
<feature type="transmembrane region" description="Helical" evidence="1">
    <location>
        <begin position="65"/>
        <end position="85"/>
    </location>
</feature>
<protein>
    <recommendedName>
        <fullName evidence="2">DUF2157 domain-containing protein</fullName>
    </recommendedName>
</protein>
<feature type="transmembrane region" description="Helical" evidence="1">
    <location>
        <begin position="242"/>
        <end position="259"/>
    </location>
</feature>
<keyword evidence="1" id="KW-1133">Transmembrane helix</keyword>
<evidence type="ECO:0000313" key="4">
    <source>
        <dbReference type="Proteomes" id="UP000002875"/>
    </source>
</evidence>
<accession>A0ABN4AQ38</accession>
<reference evidence="3 4" key="1">
    <citation type="submission" date="2011-07" db="EMBL/GenBank/DDBJ databases">
        <title>The complete genome of chromosome of Emticicia oligotrophica DSM 17448.</title>
        <authorList>
            <consortium name="US DOE Joint Genome Institute (JGI-PGF)"/>
            <person name="Lucas S."/>
            <person name="Han J."/>
            <person name="Lapidus A."/>
            <person name="Bruce D."/>
            <person name="Goodwin L."/>
            <person name="Pitluck S."/>
            <person name="Peters L."/>
            <person name="Kyrpides N."/>
            <person name="Mavromatis K."/>
            <person name="Ivanova N."/>
            <person name="Ovchinnikova G."/>
            <person name="Teshima H."/>
            <person name="Detter J.C."/>
            <person name="Tapia R."/>
            <person name="Han C."/>
            <person name="Land M."/>
            <person name="Hauser L."/>
            <person name="Markowitz V."/>
            <person name="Cheng J.-F."/>
            <person name="Hugenholtz P."/>
            <person name="Woyke T."/>
            <person name="Wu D."/>
            <person name="Tindall B."/>
            <person name="Pomrenke H."/>
            <person name="Brambilla E."/>
            <person name="Klenk H.-P."/>
            <person name="Eisen J.A."/>
        </authorList>
    </citation>
    <scope>NUCLEOTIDE SEQUENCE [LARGE SCALE GENOMIC DNA]</scope>
    <source>
        <strain evidence="3 4">DSM 17448</strain>
    </source>
</reference>
<dbReference type="RefSeq" id="WP_015030309.1">
    <property type="nucleotide sequence ID" value="NC_018748.1"/>
</dbReference>
<name>A0ABN4AQ38_EMTOG</name>
<proteinExistence type="predicted"/>
<feature type="transmembrane region" description="Helical" evidence="1">
    <location>
        <begin position="296"/>
        <end position="314"/>
    </location>
</feature>
<keyword evidence="1" id="KW-0472">Membrane</keyword>
<feature type="transmembrane region" description="Helical" evidence="1">
    <location>
        <begin position="266"/>
        <end position="284"/>
    </location>
</feature>